<keyword evidence="1" id="KW-0472">Membrane</keyword>
<dbReference type="AlphaFoldDB" id="A0A9D1CWK6"/>
<feature type="transmembrane region" description="Helical" evidence="1">
    <location>
        <begin position="152"/>
        <end position="174"/>
    </location>
</feature>
<feature type="transmembrane region" description="Helical" evidence="1">
    <location>
        <begin position="219"/>
        <end position="237"/>
    </location>
</feature>
<accession>A0A9D1CWK6</accession>
<dbReference type="EMBL" id="DVFZ01000009">
    <property type="protein sequence ID" value="HIQ81590.1"/>
    <property type="molecule type" value="Genomic_DNA"/>
</dbReference>
<reference evidence="2" key="1">
    <citation type="submission" date="2020-10" db="EMBL/GenBank/DDBJ databases">
        <authorList>
            <person name="Gilroy R."/>
        </authorList>
    </citation>
    <scope>NUCLEOTIDE SEQUENCE</scope>
    <source>
        <strain evidence="2">ChiSjej6B24-2974</strain>
    </source>
</reference>
<evidence type="ECO:0000256" key="1">
    <source>
        <dbReference type="SAM" id="Phobius"/>
    </source>
</evidence>
<keyword evidence="1" id="KW-1133">Transmembrane helix</keyword>
<evidence type="ECO:0000313" key="2">
    <source>
        <dbReference type="EMBL" id="HIQ81590.1"/>
    </source>
</evidence>
<organism evidence="2 3">
    <name type="scientific">Candidatus Pullichristensenella stercorigallinarum</name>
    <dbReference type="NCBI Taxonomy" id="2840909"/>
    <lineage>
        <taxon>Bacteria</taxon>
        <taxon>Bacillati</taxon>
        <taxon>Bacillota</taxon>
        <taxon>Clostridia</taxon>
        <taxon>Candidatus Pullichristensenella</taxon>
    </lineage>
</organism>
<dbReference type="Proteomes" id="UP000824260">
    <property type="component" value="Unassembled WGS sequence"/>
</dbReference>
<name>A0A9D1CWK6_9FIRM</name>
<proteinExistence type="predicted"/>
<protein>
    <submittedName>
        <fullName evidence="2">Uncharacterized protein</fullName>
    </submittedName>
</protein>
<gene>
    <name evidence="2" type="ORF">IAA52_00630</name>
</gene>
<reference evidence="2" key="2">
    <citation type="journal article" date="2021" name="PeerJ">
        <title>Extensive microbial diversity within the chicken gut microbiome revealed by metagenomics and culture.</title>
        <authorList>
            <person name="Gilroy R."/>
            <person name="Ravi A."/>
            <person name="Getino M."/>
            <person name="Pursley I."/>
            <person name="Horton D.L."/>
            <person name="Alikhan N.F."/>
            <person name="Baker D."/>
            <person name="Gharbi K."/>
            <person name="Hall N."/>
            <person name="Watson M."/>
            <person name="Adriaenssens E.M."/>
            <person name="Foster-Nyarko E."/>
            <person name="Jarju S."/>
            <person name="Secka A."/>
            <person name="Antonio M."/>
            <person name="Oren A."/>
            <person name="Chaudhuri R.R."/>
            <person name="La Ragione R."/>
            <person name="Hildebrand F."/>
            <person name="Pallen M.J."/>
        </authorList>
    </citation>
    <scope>NUCLEOTIDE SEQUENCE</scope>
    <source>
        <strain evidence="2">ChiSjej6B24-2974</strain>
    </source>
</reference>
<sequence length="246" mass="27823">MYHRTILIQYRQGVSQTDASGMLGAFQNLPGRVNGLVNVSVNLLQGDYDVSIDLIFDSEQARRNCAFDDSYRSALTWARDLSDRMESTESSDGQSAPVGDFGLPMKWHKFLIYFALWAGAVLNLISGAQMFFMGINAGNAWLYEMTSGLRALYIVSGIFMIAIGVFQIFTRSALARFSRRGPRMVVWLYASLVILNALEILMAWLPFGVPLNYLLTADVWFYLIEGVLMTWANQVYYRKRAALFIN</sequence>
<keyword evidence="1" id="KW-0812">Transmembrane</keyword>
<feature type="transmembrane region" description="Helical" evidence="1">
    <location>
        <begin position="110"/>
        <end position="132"/>
    </location>
</feature>
<comment type="caution">
    <text evidence="2">The sequence shown here is derived from an EMBL/GenBank/DDBJ whole genome shotgun (WGS) entry which is preliminary data.</text>
</comment>
<evidence type="ECO:0000313" key="3">
    <source>
        <dbReference type="Proteomes" id="UP000824260"/>
    </source>
</evidence>
<feature type="transmembrane region" description="Helical" evidence="1">
    <location>
        <begin position="186"/>
        <end position="207"/>
    </location>
</feature>